<reference evidence="2 3" key="1">
    <citation type="submission" date="2024-11" db="EMBL/GenBank/DDBJ databases">
        <title>Chromosome-level genome assembly of Eucalyptus globulus Labill. provides insights into its genome evolution.</title>
        <authorList>
            <person name="Li X."/>
        </authorList>
    </citation>
    <scope>NUCLEOTIDE SEQUENCE [LARGE SCALE GENOMIC DNA]</scope>
    <source>
        <strain evidence="2">CL2024</strain>
        <tissue evidence="2">Fresh tender leaves</tissue>
    </source>
</reference>
<feature type="region of interest" description="Disordered" evidence="1">
    <location>
        <begin position="1"/>
        <end position="29"/>
    </location>
</feature>
<keyword evidence="3" id="KW-1185">Reference proteome</keyword>
<protein>
    <submittedName>
        <fullName evidence="2">Uncharacterized protein</fullName>
    </submittedName>
</protein>
<dbReference type="PANTHER" id="PTHR46872">
    <property type="entry name" value="DNA BINDING PROTEIN"/>
    <property type="match status" value="1"/>
</dbReference>
<dbReference type="EMBL" id="JBJKBG010000001">
    <property type="protein sequence ID" value="KAL3753676.1"/>
    <property type="molecule type" value="Genomic_DNA"/>
</dbReference>
<organism evidence="2 3">
    <name type="scientific">Eucalyptus globulus</name>
    <name type="common">Tasmanian blue gum</name>
    <dbReference type="NCBI Taxonomy" id="34317"/>
    <lineage>
        <taxon>Eukaryota</taxon>
        <taxon>Viridiplantae</taxon>
        <taxon>Streptophyta</taxon>
        <taxon>Embryophyta</taxon>
        <taxon>Tracheophyta</taxon>
        <taxon>Spermatophyta</taxon>
        <taxon>Magnoliopsida</taxon>
        <taxon>eudicotyledons</taxon>
        <taxon>Gunneridae</taxon>
        <taxon>Pentapetalae</taxon>
        <taxon>rosids</taxon>
        <taxon>malvids</taxon>
        <taxon>Myrtales</taxon>
        <taxon>Myrtaceae</taxon>
        <taxon>Myrtoideae</taxon>
        <taxon>Eucalypteae</taxon>
        <taxon>Eucalyptus</taxon>
    </lineage>
</organism>
<dbReference type="PANTHER" id="PTHR46872:SF10">
    <property type="entry name" value="MYB-LIKE DOMAIN-CONTAINING PROTEIN"/>
    <property type="match status" value="1"/>
</dbReference>
<proteinExistence type="predicted"/>
<feature type="compositionally biased region" description="Acidic residues" evidence="1">
    <location>
        <begin position="11"/>
        <end position="27"/>
    </location>
</feature>
<accession>A0ABD3LPH0</accession>
<name>A0ABD3LPH0_EUCGL</name>
<comment type="caution">
    <text evidence="2">The sequence shown here is derived from an EMBL/GenBank/DDBJ whole genome shotgun (WGS) entry which is preliminary data.</text>
</comment>
<evidence type="ECO:0000313" key="2">
    <source>
        <dbReference type="EMBL" id="KAL3753676.1"/>
    </source>
</evidence>
<evidence type="ECO:0000256" key="1">
    <source>
        <dbReference type="SAM" id="MobiDB-lite"/>
    </source>
</evidence>
<dbReference type="Proteomes" id="UP001634007">
    <property type="component" value="Unassembled WGS sequence"/>
</dbReference>
<dbReference type="AlphaFoldDB" id="A0ABD3LPH0"/>
<gene>
    <name evidence="2" type="ORF">ACJRO7_000989</name>
</gene>
<evidence type="ECO:0000313" key="3">
    <source>
        <dbReference type="Proteomes" id="UP001634007"/>
    </source>
</evidence>
<sequence length="198" mass="22255">MASQNQPPEDPNNEVDASDISDADEESNATVRRRVFSHLYLDDEYPPRPVVPIGPGFHAEIPKWEVTNTKNNYNSLESLKYSGTPVWPIEDGINEAPVGSIGQERHEFCSCDDFNLKLDLGPTFWTWKFDEMGEAVSRTWGNKGRTSARDAHKIKSAGQQGKLLGQGVECIPTKSKDSILSYYSNVFVPKRISMQFRS</sequence>